<dbReference type="EMBL" id="CP001287">
    <property type="protein sequence ID" value="ACK66545.1"/>
    <property type="molecule type" value="Genomic_DNA"/>
</dbReference>
<evidence type="ECO:0000256" key="5">
    <source>
        <dbReference type="ARBA" id="ARBA00022801"/>
    </source>
</evidence>
<proteinExistence type="inferred from homology"/>
<evidence type="ECO:0000256" key="4">
    <source>
        <dbReference type="ARBA" id="ARBA00022759"/>
    </source>
</evidence>
<evidence type="ECO:0000256" key="1">
    <source>
        <dbReference type="ARBA" id="ARBA00008172"/>
    </source>
</evidence>
<dbReference type="AlphaFoldDB" id="B7K405"/>
<dbReference type="SUPFAM" id="SSF143011">
    <property type="entry name" value="RelE-like"/>
    <property type="match status" value="1"/>
</dbReference>
<reference evidence="9" key="1">
    <citation type="journal article" date="2011" name="MBio">
        <title>Novel metabolic attributes of the genus Cyanothece, comprising a group of unicellular nitrogen-fixing Cyanobacteria.</title>
        <authorList>
            <person name="Bandyopadhyay A."/>
            <person name="Elvitigala T."/>
            <person name="Welsh E."/>
            <person name="Stockel J."/>
            <person name="Liberton M."/>
            <person name="Min H."/>
            <person name="Sherman L.A."/>
            <person name="Pakrasi H.B."/>
        </authorList>
    </citation>
    <scope>NUCLEOTIDE SEQUENCE [LARGE SCALE GENOMIC DNA]</scope>
    <source>
        <strain evidence="9">PCC 8801</strain>
    </source>
</reference>
<dbReference type="GO" id="GO:0016787">
    <property type="term" value="F:hydrolase activity"/>
    <property type="evidence" value="ECO:0007669"/>
    <property type="project" value="UniProtKB-KW"/>
</dbReference>
<accession>B7K405</accession>
<keyword evidence="9" id="KW-1185">Reference proteome</keyword>
<dbReference type="STRING" id="41431.PCC8801_2537"/>
<evidence type="ECO:0000313" key="9">
    <source>
        <dbReference type="Proteomes" id="UP000008204"/>
    </source>
</evidence>
<dbReference type="InterPro" id="IPR009614">
    <property type="entry name" value="YoeB_toxin"/>
</dbReference>
<dbReference type="PANTHER" id="PTHR38039:SF1">
    <property type="entry name" value="TOXIN YOEB"/>
    <property type="match status" value="1"/>
</dbReference>
<gene>
    <name evidence="8" type="ordered locus">PCC8801_2537</name>
</gene>
<dbReference type="GO" id="GO:0006401">
    <property type="term" value="P:RNA catabolic process"/>
    <property type="evidence" value="ECO:0007669"/>
    <property type="project" value="InterPro"/>
</dbReference>
<keyword evidence="3" id="KW-0540">Nuclease</keyword>
<dbReference type="eggNOG" id="COG4115">
    <property type="taxonomic scope" value="Bacteria"/>
</dbReference>
<dbReference type="Proteomes" id="UP000008204">
    <property type="component" value="Chromosome"/>
</dbReference>
<evidence type="ECO:0000256" key="6">
    <source>
        <dbReference type="ARBA" id="ARBA00030388"/>
    </source>
</evidence>
<dbReference type="Pfam" id="PF06769">
    <property type="entry name" value="YoeB_toxin"/>
    <property type="match status" value="1"/>
</dbReference>
<protein>
    <recommendedName>
        <fullName evidence="7">Endoribonuclease YoeB</fullName>
    </recommendedName>
    <alternativeName>
        <fullName evidence="6">Putative mRNA interferase YoeB</fullName>
    </alternativeName>
</protein>
<keyword evidence="2" id="KW-1277">Toxin-antitoxin system</keyword>
<keyword evidence="5" id="KW-0378">Hydrolase</keyword>
<sequence>MRKITFAPEAFEQIGIWGIEDQKIFKKILNLIRDAQRNPFSGLGKPEPLKYELKGCWSRRITDEHRLVYKVEEDSLIILSCRYHYD</sequence>
<dbReference type="PANTHER" id="PTHR38039">
    <property type="entry name" value="TOXIN YOEB"/>
    <property type="match status" value="1"/>
</dbReference>
<evidence type="ECO:0000313" key="8">
    <source>
        <dbReference type="EMBL" id="ACK66545.1"/>
    </source>
</evidence>
<dbReference type="RefSeq" id="WP_012595812.1">
    <property type="nucleotide sequence ID" value="NC_011726.1"/>
</dbReference>
<evidence type="ECO:0000256" key="2">
    <source>
        <dbReference type="ARBA" id="ARBA00022649"/>
    </source>
</evidence>
<evidence type="ECO:0000256" key="7">
    <source>
        <dbReference type="ARBA" id="ARBA00050056"/>
    </source>
</evidence>
<dbReference type="GO" id="GO:0004519">
    <property type="term" value="F:endonuclease activity"/>
    <property type="evidence" value="ECO:0007669"/>
    <property type="project" value="UniProtKB-KW"/>
</dbReference>
<dbReference type="InterPro" id="IPR035093">
    <property type="entry name" value="RelE/ParE_toxin_dom_sf"/>
</dbReference>
<name>B7K405_RIPO1</name>
<dbReference type="KEGG" id="cyp:PCC8801_2537"/>
<dbReference type="Gene3D" id="3.30.2310.20">
    <property type="entry name" value="RelE-like"/>
    <property type="match status" value="1"/>
</dbReference>
<comment type="similarity">
    <text evidence="1">Belongs to the YoeB family.</text>
</comment>
<dbReference type="NCBIfam" id="TIGR02116">
    <property type="entry name" value="toxin_Txe_YoeB"/>
    <property type="match status" value="1"/>
</dbReference>
<dbReference type="HOGENOM" id="CLU_169492_2_2_3"/>
<dbReference type="OrthoDB" id="9801102at2"/>
<keyword evidence="4" id="KW-0255">Endonuclease</keyword>
<evidence type="ECO:0000256" key="3">
    <source>
        <dbReference type="ARBA" id="ARBA00022722"/>
    </source>
</evidence>
<organism evidence="8 9">
    <name type="scientific">Rippkaea orientalis (strain PCC 8801 / RF-1)</name>
    <name type="common">Cyanothece sp. (strain PCC 8801)</name>
    <dbReference type="NCBI Taxonomy" id="41431"/>
    <lineage>
        <taxon>Bacteria</taxon>
        <taxon>Bacillati</taxon>
        <taxon>Cyanobacteriota</taxon>
        <taxon>Cyanophyceae</taxon>
        <taxon>Oscillatoriophycideae</taxon>
        <taxon>Chroococcales</taxon>
        <taxon>Aphanothecaceae</taxon>
        <taxon>Rippkaea</taxon>
        <taxon>Rippkaea orientalis</taxon>
    </lineage>
</organism>